<dbReference type="STRING" id="1235591.CAK95_04925"/>
<accession>A0A1W6ZMF7</accession>
<dbReference type="PANTHER" id="PTHR30024:SF42">
    <property type="entry name" value="ALIPHATIC SULFONATES-BINDING PROTEIN-RELATED"/>
    <property type="match status" value="1"/>
</dbReference>
<feature type="domain" description="SsuA/THI5-like" evidence="1">
    <location>
        <begin position="14"/>
        <end position="228"/>
    </location>
</feature>
<evidence type="ECO:0000259" key="1">
    <source>
        <dbReference type="Pfam" id="PF09084"/>
    </source>
</evidence>
<dbReference type="SUPFAM" id="SSF53850">
    <property type="entry name" value="Periplasmic binding protein-like II"/>
    <property type="match status" value="1"/>
</dbReference>
<dbReference type="Gene3D" id="3.40.190.10">
    <property type="entry name" value="Periplasmic binding protein-like II"/>
    <property type="match status" value="2"/>
</dbReference>
<reference evidence="2 3" key="1">
    <citation type="submission" date="2017-05" db="EMBL/GenBank/DDBJ databases">
        <title>Full genome sequence of Pseudorhodoplanes sinuspersici.</title>
        <authorList>
            <person name="Dastgheib S.M.M."/>
            <person name="Shavandi M."/>
            <person name="Tirandaz H."/>
        </authorList>
    </citation>
    <scope>NUCLEOTIDE SEQUENCE [LARGE SCALE GENOMIC DNA]</scope>
    <source>
        <strain evidence="2 3">RIPI110</strain>
    </source>
</reference>
<protein>
    <submittedName>
        <fullName evidence="2">Nitrate ABC transporter substrate-binding protein</fullName>
    </submittedName>
</protein>
<dbReference type="Pfam" id="PF09084">
    <property type="entry name" value="NMT1"/>
    <property type="match status" value="1"/>
</dbReference>
<evidence type="ECO:0000313" key="3">
    <source>
        <dbReference type="Proteomes" id="UP000194137"/>
    </source>
</evidence>
<dbReference type="OrthoDB" id="9151569at2"/>
<dbReference type="PANTHER" id="PTHR30024">
    <property type="entry name" value="ALIPHATIC SULFONATES-BINDING PROTEIN-RELATED"/>
    <property type="match status" value="1"/>
</dbReference>
<keyword evidence="3" id="KW-1185">Reference proteome</keyword>
<dbReference type="Proteomes" id="UP000194137">
    <property type="component" value="Chromosome"/>
</dbReference>
<name>A0A1W6ZMF7_9HYPH</name>
<sequence length="308" mass="33113">MKLAVPDLITNSYFPVVAAAELGFFKQEGLDISVELIAPAGRTYEALRDGEADFVAAEAHAGLAAFPDWKGMKLICALSQGMYWFLVMRSDIAGKRGDVSVVRGRRIAAAPWVELGLRRLLTEAGIDPEKDGVRIAPLEGSLGPKVNIGVTAARALAEGRIDGFWANGMGAELAVMSGAGKIVLDVRRGDGPKVCFDYTLPTLATSDRLIESNPEAAHGAVRAIAATLRALRDDVSLATQAARNVFPAQETELIAELIRRDLPYYDPMISEHTVAVMNQFCHDMGVLRGTPSYTDVVAVHIMTSDCKS</sequence>
<proteinExistence type="predicted"/>
<dbReference type="KEGG" id="psin:CAK95_04925"/>
<organism evidence="2 3">
    <name type="scientific">Pseudorhodoplanes sinuspersici</name>
    <dbReference type="NCBI Taxonomy" id="1235591"/>
    <lineage>
        <taxon>Bacteria</taxon>
        <taxon>Pseudomonadati</taxon>
        <taxon>Pseudomonadota</taxon>
        <taxon>Alphaproteobacteria</taxon>
        <taxon>Hyphomicrobiales</taxon>
        <taxon>Pseudorhodoplanes</taxon>
    </lineage>
</organism>
<dbReference type="InterPro" id="IPR015168">
    <property type="entry name" value="SsuA/THI5"/>
</dbReference>
<dbReference type="RefSeq" id="WP_086086925.1">
    <property type="nucleotide sequence ID" value="NZ_CP021112.1"/>
</dbReference>
<evidence type="ECO:0000313" key="2">
    <source>
        <dbReference type="EMBL" id="ARP98502.1"/>
    </source>
</evidence>
<gene>
    <name evidence="2" type="ORF">CAK95_04925</name>
</gene>
<dbReference type="AlphaFoldDB" id="A0A1W6ZMF7"/>
<dbReference type="EMBL" id="CP021112">
    <property type="protein sequence ID" value="ARP98502.1"/>
    <property type="molecule type" value="Genomic_DNA"/>
</dbReference>